<feature type="region of interest" description="Disordered" evidence="1">
    <location>
        <begin position="65"/>
        <end position="279"/>
    </location>
</feature>
<evidence type="ECO:0000256" key="1">
    <source>
        <dbReference type="SAM" id="MobiDB-lite"/>
    </source>
</evidence>
<feature type="compositionally biased region" description="Basic and acidic residues" evidence="1">
    <location>
        <begin position="469"/>
        <end position="498"/>
    </location>
</feature>
<organism evidence="2 3">
    <name type="scientific">Triticum urartu</name>
    <name type="common">Red wild einkorn</name>
    <name type="synonym">Crithodium urartu</name>
    <dbReference type="NCBI Taxonomy" id="4572"/>
    <lineage>
        <taxon>Eukaryota</taxon>
        <taxon>Viridiplantae</taxon>
        <taxon>Streptophyta</taxon>
        <taxon>Embryophyta</taxon>
        <taxon>Tracheophyta</taxon>
        <taxon>Spermatophyta</taxon>
        <taxon>Magnoliopsida</taxon>
        <taxon>Liliopsida</taxon>
        <taxon>Poales</taxon>
        <taxon>Poaceae</taxon>
        <taxon>BOP clade</taxon>
        <taxon>Pooideae</taxon>
        <taxon>Triticodae</taxon>
        <taxon>Triticeae</taxon>
        <taxon>Triticinae</taxon>
        <taxon>Triticum</taxon>
    </lineage>
</organism>
<feature type="compositionally biased region" description="Basic residues" evidence="1">
    <location>
        <begin position="165"/>
        <end position="175"/>
    </location>
</feature>
<feature type="compositionally biased region" description="Basic residues" evidence="1">
    <location>
        <begin position="248"/>
        <end position="268"/>
    </location>
</feature>
<feature type="compositionally biased region" description="Basic and acidic residues" evidence="1">
    <location>
        <begin position="223"/>
        <end position="238"/>
    </location>
</feature>
<sequence length="560" mass="61585">MNGLEHPRNGRTAYHFQPAKFWQNGRRATVPQRHVPLLLPVQSPRRHLGRRHALMGPLRLRRPRELGRRRQCARPHLPVRRQRLLVGLRHRPPRRPPGHPLHRHRRQQGAGPECGLRQEPRRPAPPRVGEARLQPGHAHAGGRHRQQLPRPHGGVARPRRPVEGRRRRRGRRRGLPARVPERGLPPLGAQRRASARQLAGRARAGVPGPVPHGAARRGGGARRVGERRRGAARAEAHGLRQGGPLHGRAVRRRRGHLRVGGARARRRPRELAPAGPRPPVRVQVLLRRPQEAARAVGVGGRERRRRRGQGLGGHPGVPEGDLAGRRREAAGAVADRGDRDAEEEAGGPAVGDGGGGRRQEGGRRHRELAGGRAGGVRDPEPGGGRDARPQVAAGSQGAGRRDGRVRARRSRAVRAAGLGLRRPGGAHRRLLQGVQARWQVQGPHVHRSDKIVEEGGDKEAILRRISGRGRGEGEEHLAEDLDRSHGGGELRRRREGVHDGPGVPGARGDGQQPAVRVQLRRRGREGVQAGGVGAGDGGRERRRPFLARLRRTSRRMKLWL</sequence>
<feature type="compositionally biased region" description="Basic and acidic residues" evidence="1">
    <location>
        <begin position="375"/>
        <end position="388"/>
    </location>
</feature>
<reference evidence="2" key="3">
    <citation type="submission" date="2022-06" db="UniProtKB">
        <authorList>
            <consortium name="EnsemblPlants"/>
        </authorList>
    </citation>
    <scope>IDENTIFICATION</scope>
</reference>
<protein>
    <submittedName>
        <fullName evidence="2">Uncharacterized protein</fullName>
    </submittedName>
</protein>
<name>A0A8R7TMH9_TRIUA</name>
<evidence type="ECO:0000313" key="3">
    <source>
        <dbReference type="Proteomes" id="UP000015106"/>
    </source>
</evidence>
<dbReference type="AlphaFoldDB" id="A0A8R7TMH9"/>
<proteinExistence type="predicted"/>
<reference evidence="2" key="2">
    <citation type="submission" date="2018-03" db="EMBL/GenBank/DDBJ databases">
        <title>The Triticum urartu genome reveals the dynamic nature of wheat genome evolution.</title>
        <authorList>
            <person name="Ling H."/>
            <person name="Ma B."/>
            <person name="Shi X."/>
            <person name="Liu H."/>
            <person name="Dong L."/>
            <person name="Sun H."/>
            <person name="Cao Y."/>
            <person name="Gao Q."/>
            <person name="Zheng S."/>
            <person name="Li Y."/>
            <person name="Yu Y."/>
            <person name="Du H."/>
            <person name="Qi M."/>
            <person name="Li Y."/>
            <person name="Yu H."/>
            <person name="Cui Y."/>
            <person name="Wang N."/>
            <person name="Chen C."/>
            <person name="Wu H."/>
            <person name="Zhao Y."/>
            <person name="Zhang J."/>
            <person name="Li Y."/>
            <person name="Zhou W."/>
            <person name="Zhang B."/>
            <person name="Hu W."/>
            <person name="Eijk M."/>
            <person name="Tang J."/>
            <person name="Witsenboer H."/>
            <person name="Zhao S."/>
            <person name="Li Z."/>
            <person name="Zhang A."/>
            <person name="Wang D."/>
            <person name="Liang C."/>
        </authorList>
    </citation>
    <scope>NUCLEOTIDE SEQUENCE [LARGE SCALE GENOMIC DNA]</scope>
    <source>
        <strain evidence="2">cv. G1812</strain>
    </source>
</reference>
<keyword evidence="3" id="KW-1185">Reference proteome</keyword>
<reference evidence="3" key="1">
    <citation type="journal article" date="2013" name="Nature">
        <title>Draft genome of the wheat A-genome progenitor Triticum urartu.</title>
        <authorList>
            <person name="Ling H.Q."/>
            <person name="Zhao S."/>
            <person name="Liu D."/>
            <person name="Wang J."/>
            <person name="Sun H."/>
            <person name="Zhang C."/>
            <person name="Fan H."/>
            <person name="Li D."/>
            <person name="Dong L."/>
            <person name="Tao Y."/>
            <person name="Gao C."/>
            <person name="Wu H."/>
            <person name="Li Y."/>
            <person name="Cui Y."/>
            <person name="Guo X."/>
            <person name="Zheng S."/>
            <person name="Wang B."/>
            <person name="Yu K."/>
            <person name="Liang Q."/>
            <person name="Yang W."/>
            <person name="Lou X."/>
            <person name="Chen J."/>
            <person name="Feng M."/>
            <person name="Jian J."/>
            <person name="Zhang X."/>
            <person name="Luo G."/>
            <person name="Jiang Y."/>
            <person name="Liu J."/>
            <person name="Wang Z."/>
            <person name="Sha Y."/>
            <person name="Zhang B."/>
            <person name="Wu H."/>
            <person name="Tang D."/>
            <person name="Shen Q."/>
            <person name="Xue P."/>
            <person name="Zou S."/>
            <person name="Wang X."/>
            <person name="Liu X."/>
            <person name="Wang F."/>
            <person name="Yang Y."/>
            <person name="An X."/>
            <person name="Dong Z."/>
            <person name="Zhang K."/>
            <person name="Zhang X."/>
            <person name="Luo M.C."/>
            <person name="Dvorak J."/>
            <person name="Tong Y."/>
            <person name="Wang J."/>
            <person name="Yang H."/>
            <person name="Li Z."/>
            <person name="Wang D."/>
            <person name="Zhang A."/>
            <person name="Wang J."/>
        </authorList>
    </citation>
    <scope>NUCLEOTIDE SEQUENCE</scope>
    <source>
        <strain evidence="3">cv. G1812</strain>
    </source>
</reference>
<gene>
    <name evidence="2" type="primary">LOC125534207</name>
</gene>
<feature type="compositionally biased region" description="Basic residues" evidence="1">
    <location>
        <begin position="69"/>
        <end position="107"/>
    </location>
</feature>
<dbReference type="EnsemblPlants" id="TuG1812G0200005355.01.T01">
    <property type="protein sequence ID" value="TuG1812G0200005355.01.T01"/>
    <property type="gene ID" value="TuG1812G0200005355.01"/>
</dbReference>
<evidence type="ECO:0000313" key="2">
    <source>
        <dbReference type="EnsemblPlants" id="TuG1812G0200005355.01.T01"/>
    </source>
</evidence>
<feature type="region of interest" description="Disordered" evidence="1">
    <location>
        <begin position="291"/>
        <end position="410"/>
    </location>
</feature>
<feature type="compositionally biased region" description="Basic and acidic residues" evidence="1">
    <location>
        <begin position="322"/>
        <end position="339"/>
    </location>
</feature>
<accession>A0A8R7TMH9</accession>
<dbReference type="Gramene" id="TuG1812G0200005355.01.T01">
    <property type="protein sequence ID" value="TuG1812G0200005355.01.T01"/>
    <property type="gene ID" value="TuG1812G0200005355.01"/>
</dbReference>
<dbReference type="Proteomes" id="UP000015106">
    <property type="component" value="Chromosome 2"/>
</dbReference>
<feature type="region of interest" description="Disordered" evidence="1">
    <location>
        <begin position="469"/>
        <end position="544"/>
    </location>
</feature>